<evidence type="ECO:0000313" key="11">
    <source>
        <dbReference type="Proteomes" id="UP000177165"/>
    </source>
</evidence>
<dbReference type="InterPro" id="IPR010994">
    <property type="entry name" value="RuvA_2-like"/>
</dbReference>
<feature type="domain" description="GIY-YIG" evidence="8">
    <location>
        <begin position="14"/>
        <end position="92"/>
    </location>
</feature>
<accession>A0A1G2AR94</accession>
<dbReference type="Gene3D" id="3.30.420.340">
    <property type="entry name" value="UvrC, RNAse H endonuclease domain"/>
    <property type="match status" value="1"/>
</dbReference>
<dbReference type="SMART" id="SM00465">
    <property type="entry name" value="GIYc"/>
    <property type="match status" value="1"/>
</dbReference>
<dbReference type="PROSITE" id="PS50151">
    <property type="entry name" value="UVR"/>
    <property type="match status" value="1"/>
</dbReference>
<dbReference type="InterPro" id="IPR000305">
    <property type="entry name" value="GIY-YIG_endonuc"/>
</dbReference>
<keyword evidence="1 6" id="KW-0963">Cytoplasm</keyword>
<dbReference type="PANTHER" id="PTHR30562:SF1">
    <property type="entry name" value="UVRABC SYSTEM PROTEIN C"/>
    <property type="match status" value="1"/>
</dbReference>
<dbReference type="Proteomes" id="UP000177165">
    <property type="component" value="Unassembled WGS sequence"/>
</dbReference>
<dbReference type="PROSITE" id="PS50165">
    <property type="entry name" value="UVRC"/>
    <property type="match status" value="1"/>
</dbReference>
<dbReference type="NCBIfam" id="NF001824">
    <property type="entry name" value="PRK00558.1-5"/>
    <property type="match status" value="1"/>
</dbReference>
<dbReference type="InterPro" id="IPR035901">
    <property type="entry name" value="GIY-YIG_endonuc_sf"/>
</dbReference>
<keyword evidence="3 6" id="KW-0228">DNA excision</keyword>
<dbReference type="EMBL" id="MHKB01000009">
    <property type="protein sequence ID" value="OGY79434.1"/>
    <property type="molecule type" value="Genomic_DNA"/>
</dbReference>
<dbReference type="GO" id="GO:0009381">
    <property type="term" value="F:excinuclease ABC activity"/>
    <property type="evidence" value="ECO:0007669"/>
    <property type="project" value="UniProtKB-UniRule"/>
</dbReference>
<dbReference type="Gene3D" id="4.10.860.10">
    <property type="entry name" value="UVR domain"/>
    <property type="match status" value="1"/>
</dbReference>
<evidence type="ECO:0000256" key="5">
    <source>
        <dbReference type="ARBA" id="ARBA00023204"/>
    </source>
</evidence>
<dbReference type="FunFam" id="3.40.1440.10:FF:000001">
    <property type="entry name" value="UvrABC system protein C"/>
    <property type="match status" value="1"/>
</dbReference>
<comment type="function">
    <text evidence="6">The UvrABC repair system catalyzes the recognition and processing of DNA lesions. UvrC both incises the 5' and 3' sides of the lesion. The N-terminal half is responsible for the 3' incision and the C-terminal half is responsible for the 5' incision.</text>
</comment>
<evidence type="ECO:0000259" key="8">
    <source>
        <dbReference type="PROSITE" id="PS50164"/>
    </source>
</evidence>
<comment type="caution">
    <text evidence="10">The sequence shown here is derived from an EMBL/GenBank/DDBJ whole genome shotgun (WGS) entry which is preliminary data.</text>
</comment>
<dbReference type="Pfam" id="PF02151">
    <property type="entry name" value="UVR"/>
    <property type="match status" value="1"/>
</dbReference>
<dbReference type="InterPro" id="IPR004791">
    <property type="entry name" value="UvrC"/>
</dbReference>
<dbReference type="InterPro" id="IPR036876">
    <property type="entry name" value="UVR_dom_sf"/>
</dbReference>
<feature type="domain" description="UVR" evidence="7">
    <location>
        <begin position="198"/>
        <end position="233"/>
    </location>
</feature>
<dbReference type="NCBIfam" id="TIGR00194">
    <property type="entry name" value="uvrC"/>
    <property type="match status" value="1"/>
</dbReference>
<evidence type="ECO:0000256" key="2">
    <source>
        <dbReference type="ARBA" id="ARBA00022763"/>
    </source>
</evidence>
<keyword evidence="4 6" id="KW-0267">Excision nuclease</keyword>
<dbReference type="InterPro" id="IPR001162">
    <property type="entry name" value="UvrC_RNase_H_dom"/>
</dbReference>
<keyword evidence="5 6" id="KW-0234">DNA repair</keyword>
<dbReference type="CDD" id="cd10434">
    <property type="entry name" value="GIY-YIG_UvrC_Cho"/>
    <property type="match status" value="1"/>
</dbReference>
<evidence type="ECO:0000256" key="3">
    <source>
        <dbReference type="ARBA" id="ARBA00022769"/>
    </source>
</evidence>
<dbReference type="GO" id="GO:0003677">
    <property type="term" value="F:DNA binding"/>
    <property type="evidence" value="ECO:0007669"/>
    <property type="project" value="UniProtKB-UniRule"/>
</dbReference>
<dbReference type="GO" id="GO:0009432">
    <property type="term" value="P:SOS response"/>
    <property type="evidence" value="ECO:0007669"/>
    <property type="project" value="UniProtKB-UniRule"/>
</dbReference>
<dbReference type="InterPro" id="IPR047296">
    <property type="entry name" value="GIY-YIG_UvrC_Cho"/>
</dbReference>
<dbReference type="GO" id="GO:0009380">
    <property type="term" value="C:excinuclease repair complex"/>
    <property type="evidence" value="ECO:0007669"/>
    <property type="project" value="InterPro"/>
</dbReference>
<comment type="similarity">
    <text evidence="6">Belongs to the UvrC family.</text>
</comment>
<keyword evidence="6" id="KW-0742">SOS response</keyword>
<dbReference type="SUPFAM" id="SSF46600">
    <property type="entry name" value="C-terminal UvrC-binding domain of UvrB"/>
    <property type="match status" value="1"/>
</dbReference>
<dbReference type="Pfam" id="PF08459">
    <property type="entry name" value="UvrC_RNaseH_dom"/>
    <property type="match status" value="1"/>
</dbReference>
<sequence>MRALVNKKVQTLPQEPGVYFFRNAKNAVLYVGKAKNLRKRVSSYFQHSSLASDKEKMVTEIVDLECMIVHSETEALLLETSMIKKYRPQYNIVLKDDRNFSYIKVTVQESFPRVFVVRQMIADGSKYFGPFLSIASVYETLRVLRTLFPFRTCTNMPKRPCLEYHLGRCVAPCAIEEGRQEYPQLIAEVCAFLRGDAAFLLRALEQKMQTAARRFEYEKAARFRDQITAIRRVMSKQHVISLHDESQDVVSVAKFGVHAAVHIFFVRRGQVSGQAKFPLEHVESADESQILEAFLAQYYTQVAELPKEVIVPHPVSAALRGIKCTVPKRGHKRKLLLMGQKNALAFVQATYAHKKINVQHTHQSLEELQTILHLSTLPRRIEVYDISNIQGYEAVGSMIVFVEGKARKDQYRKFKIHSIDTPNDFAMLQEVLFRRFKRHREWGTPNLLLIDGGKGQLSSVIQVLDALGIQIPAAALAKREEDIFVQHRDAKNNVQKFPFSFQSIRLPKDSPTLLLLRRMRDEAHRFAIEFYRKRHRKVLTRSLLDEVPGIGPQRKKALLNRFGSVQNIARASDLELLSLIGVQATQAIRSFL</sequence>
<proteinExistence type="inferred from homology"/>
<dbReference type="AlphaFoldDB" id="A0A1G2AR94"/>
<dbReference type="InterPro" id="IPR050066">
    <property type="entry name" value="UvrABC_protein_C"/>
</dbReference>
<dbReference type="PANTHER" id="PTHR30562">
    <property type="entry name" value="UVRC/OXIDOREDUCTASE"/>
    <property type="match status" value="1"/>
</dbReference>
<comment type="subcellular location">
    <subcellularLocation>
        <location evidence="6">Cytoplasm</location>
    </subcellularLocation>
</comment>
<dbReference type="HAMAP" id="MF_00203">
    <property type="entry name" value="UvrC"/>
    <property type="match status" value="1"/>
</dbReference>
<organism evidence="10 11">
    <name type="scientific">Candidatus Kerfeldbacteria bacterium RIFCSPHIGHO2_02_FULL_42_14</name>
    <dbReference type="NCBI Taxonomy" id="1798540"/>
    <lineage>
        <taxon>Bacteria</taxon>
        <taxon>Candidatus Kerfeldiibacteriota</taxon>
    </lineage>
</organism>
<dbReference type="SUPFAM" id="SSF82771">
    <property type="entry name" value="GIY-YIG endonuclease"/>
    <property type="match status" value="1"/>
</dbReference>
<keyword evidence="2 6" id="KW-0227">DNA damage</keyword>
<evidence type="ECO:0000259" key="7">
    <source>
        <dbReference type="PROSITE" id="PS50151"/>
    </source>
</evidence>
<dbReference type="Pfam" id="PF14520">
    <property type="entry name" value="HHH_5"/>
    <property type="match status" value="1"/>
</dbReference>
<gene>
    <name evidence="6" type="primary">uvrC</name>
    <name evidence="10" type="ORF">A3B74_01180</name>
</gene>
<dbReference type="GO" id="GO:0006289">
    <property type="term" value="P:nucleotide-excision repair"/>
    <property type="evidence" value="ECO:0007669"/>
    <property type="project" value="UniProtKB-UniRule"/>
</dbReference>
<dbReference type="Gene3D" id="1.10.150.20">
    <property type="entry name" value="5' to 3' exonuclease, C-terminal subdomain"/>
    <property type="match status" value="1"/>
</dbReference>
<comment type="subunit">
    <text evidence="6">Interacts with UvrB in an incision complex.</text>
</comment>
<dbReference type="SUPFAM" id="SSF47781">
    <property type="entry name" value="RuvA domain 2-like"/>
    <property type="match status" value="1"/>
</dbReference>
<feature type="domain" description="UvrC family homology region profile" evidence="9">
    <location>
        <begin position="259"/>
        <end position="464"/>
    </location>
</feature>
<evidence type="ECO:0000256" key="6">
    <source>
        <dbReference type="HAMAP-Rule" id="MF_00203"/>
    </source>
</evidence>
<dbReference type="Pfam" id="PF22920">
    <property type="entry name" value="UvrC_RNaseH"/>
    <property type="match status" value="1"/>
</dbReference>
<dbReference type="InterPro" id="IPR038476">
    <property type="entry name" value="UvrC_RNase_H_dom_sf"/>
</dbReference>
<evidence type="ECO:0000256" key="4">
    <source>
        <dbReference type="ARBA" id="ARBA00022881"/>
    </source>
</evidence>
<protein>
    <recommendedName>
        <fullName evidence="6">UvrABC system protein C</fullName>
        <shortName evidence="6">Protein UvrC</shortName>
    </recommendedName>
    <alternativeName>
        <fullName evidence="6">Excinuclease ABC subunit C</fullName>
    </alternativeName>
</protein>
<evidence type="ECO:0000313" key="10">
    <source>
        <dbReference type="EMBL" id="OGY79434.1"/>
    </source>
</evidence>
<evidence type="ECO:0000259" key="9">
    <source>
        <dbReference type="PROSITE" id="PS50165"/>
    </source>
</evidence>
<dbReference type="STRING" id="1798540.A3B74_01180"/>
<evidence type="ECO:0000256" key="1">
    <source>
        <dbReference type="ARBA" id="ARBA00022490"/>
    </source>
</evidence>
<dbReference type="GO" id="GO:0005737">
    <property type="term" value="C:cytoplasm"/>
    <property type="evidence" value="ECO:0007669"/>
    <property type="project" value="UniProtKB-SubCell"/>
</dbReference>
<dbReference type="Pfam" id="PF01541">
    <property type="entry name" value="GIY-YIG"/>
    <property type="match status" value="1"/>
</dbReference>
<name>A0A1G2AR94_9BACT</name>
<dbReference type="InterPro" id="IPR001943">
    <property type="entry name" value="UVR_dom"/>
</dbReference>
<dbReference type="Gene3D" id="3.40.1440.10">
    <property type="entry name" value="GIY-YIG endonuclease"/>
    <property type="match status" value="1"/>
</dbReference>
<reference evidence="10 11" key="1">
    <citation type="journal article" date="2016" name="Nat. Commun.">
        <title>Thousands of microbial genomes shed light on interconnected biogeochemical processes in an aquifer system.</title>
        <authorList>
            <person name="Anantharaman K."/>
            <person name="Brown C.T."/>
            <person name="Hug L.A."/>
            <person name="Sharon I."/>
            <person name="Castelle C.J."/>
            <person name="Probst A.J."/>
            <person name="Thomas B.C."/>
            <person name="Singh A."/>
            <person name="Wilkins M.J."/>
            <person name="Karaoz U."/>
            <person name="Brodie E.L."/>
            <person name="Williams K.H."/>
            <person name="Hubbard S.S."/>
            <person name="Banfield J.F."/>
        </authorList>
    </citation>
    <scope>NUCLEOTIDE SEQUENCE [LARGE SCALE GENOMIC DNA]</scope>
</reference>
<dbReference type="PROSITE" id="PS50164">
    <property type="entry name" value="GIY_YIG"/>
    <property type="match status" value="1"/>
</dbReference>